<sequence length="106" mass="12010">MSSDNLNSYLSLSNQNESSFPSNKCRRGATRKTKKNARVDPTPYHRIPPVDMNLTHVQLTNIDTTKTTRGKSCPQCRESQNYVRTINKGLNKMEELVNTLAKILKA</sequence>
<evidence type="ECO:0000313" key="2">
    <source>
        <dbReference type="Proteomes" id="UP000789525"/>
    </source>
</evidence>
<reference evidence="1" key="1">
    <citation type="submission" date="2021-06" db="EMBL/GenBank/DDBJ databases">
        <authorList>
            <person name="Kallberg Y."/>
            <person name="Tangrot J."/>
            <person name="Rosling A."/>
        </authorList>
    </citation>
    <scope>NUCLEOTIDE SEQUENCE</scope>
    <source>
        <strain evidence="1">CL356</strain>
    </source>
</reference>
<proteinExistence type="predicted"/>
<accession>A0ACA9KFM0</accession>
<evidence type="ECO:0000313" key="1">
    <source>
        <dbReference type="EMBL" id="CAG8468998.1"/>
    </source>
</evidence>
<name>A0ACA9KFM0_9GLOM</name>
<keyword evidence="2" id="KW-1185">Reference proteome</keyword>
<dbReference type="EMBL" id="CAJVPT010001798">
    <property type="protein sequence ID" value="CAG8468998.1"/>
    <property type="molecule type" value="Genomic_DNA"/>
</dbReference>
<organism evidence="1 2">
    <name type="scientific">Acaulospora colombiana</name>
    <dbReference type="NCBI Taxonomy" id="27376"/>
    <lineage>
        <taxon>Eukaryota</taxon>
        <taxon>Fungi</taxon>
        <taxon>Fungi incertae sedis</taxon>
        <taxon>Mucoromycota</taxon>
        <taxon>Glomeromycotina</taxon>
        <taxon>Glomeromycetes</taxon>
        <taxon>Diversisporales</taxon>
        <taxon>Acaulosporaceae</taxon>
        <taxon>Acaulospora</taxon>
    </lineage>
</organism>
<protein>
    <submittedName>
        <fullName evidence="1">12263_t:CDS:1</fullName>
    </submittedName>
</protein>
<dbReference type="Proteomes" id="UP000789525">
    <property type="component" value="Unassembled WGS sequence"/>
</dbReference>
<comment type="caution">
    <text evidence="1">The sequence shown here is derived from an EMBL/GenBank/DDBJ whole genome shotgun (WGS) entry which is preliminary data.</text>
</comment>
<gene>
    <name evidence="1" type="ORF">ACOLOM_LOCUS1505</name>
</gene>